<name>A0A5E7YY50_9SPHN</name>
<evidence type="ECO:0000256" key="3">
    <source>
        <dbReference type="SAM" id="MobiDB-lite"/>
    </source>
</evidence>
<reference evidence="5 6" key="1">
    <citation type="submission" date="2019-09" db="EMBL/GenBank/DDBJ databases">
        <authorList>
            <person name="Dittami M. S."/>
        </authorList>
    </citation>
    <scope>NUCLEOTIDE SEQUENCE [LARGE SCALE GENOMIC DNA]</scope>
    <source>
        <strain evidence="5">SPHINGO391</strain>
    </source>
</reference>
<evidence type="ECO:0000256" key="2">
    <source>
        <dbReference type="ARBA" id="ARBA00023163"/>
    </source>
</evidence>
<feature type="domain" description="TrfB transcriptional repressor protein" evidence="4">
    <location>
        <begin position="37"/>
        <end position="118"/>
    </location>
</feature>
<keyword evidence="2" id="KW-0804">Transcription</keyword>
<dbReference type="RefSeq" id="WP_199860874.1">
    <property type="nucleotide sequence ID" value="NZ_LR701528.1"/>
</dbReference>
<accession>A0A5E7YY50</accession>
<evidence type="ECO:0000259" key="4">
    <source>
        <dbReference type="Pfam" id="PF16509"/>
    </source>
</evidence>
<dbReference type="Pfam" id="PF16509">
    <property type="entry name" value="KORA"/>
    <property type="match status" value="1"/>
</dbReference>
<dbReference type="AlphaFoldDB" id="A0A5E7YY50"/>
<dbReference type="InterPro" id="IPR053721">
    <property type="entry name" value="Fimbrial_Adhesin_Reg"/>
</dbReference>
<keyword evidence="1" id="KW-0805">Transcription regulation</keyword>
<proteinExistence type="predicted"/>
<evidence type="ECO:0000313" key="5">
    <source>
        <dbReference type="EMBL" id="VVT11664.1"/>
    </source>
</evidence>
<sequence length="140" mass="15332">MIGTATRSQTQSPVVFTSIDARLMEHEGPNMDGEQKMTAAEFDALLPRLGRLTVDTVKIARCVLVDGQRPFEAATQFGTSRQRVNSILKRVEQAVREIPASWKRVDVWLPPELAAQVEEWAQRARADHAGTDSGSSGASA</sequence>
<feature type="region of interest" description="Disordered" evidence="3">
    <location>
        <begin position="121"/>
        <end position="140"/>
    </location>
</feature>
<dbReference type="EMBL" id="CABVLI010000036">
    <property type="protein sequence ID" value="VVT11664.1"/>
    <property type="molecule type" value="Genomic_DNA"/>
</dbReference>
<feature type="compositionally biased region" description="Low complexity" evidence="3">
    <location>
        <begin position="131"/>
        <end position="140"/>
    </location>
</feature>
<protein>
    <recommendedName>
        <fullName evidence="4">TrfB transcriptional repressor protein domain-containing protein</fullName>
    </recommendedName>
</protein>
<dbReference type="Proteomes" id="UP000326857">
    <property type="component" value="Unassembled WGS sequence"/>
</dbReference>
<evidence type="ECO:0000256" key="1">
    <source>
        <dbReference type="ARBA" id="ARBA00023015"/>
    </source>
</evidence>
<organism evidence="5 6">
    <name type="scientific">Sphingomonas aurantiaca</name>
    <dbReference type="NCBI Taxonomy" id="185949"/>
    <lineage>
        <taxon>Bacteria</taxon>
        <taxon>Pseudomonadati</taxon>
        <taxon>Pseudomonadota</taxon>
        <taxon>Alphaproteobacteria</taxon>
        <taxon>Sphingomonadales</taxon>
        <taxon>Sphingomonadaceae</taxon>
        <taxon>Sphingomonas</taxon>
    </lineage>
</organism>
<gene>
    <name evidence="5" type="ORF">SPHINGO391_410092</name>
</gene>
<feature type="compositionally biased region" description="Basic and acidic residues" evidence="3">
    <location>
        <begin position="121"/>
        <end position="130"/>
    </location>
</feature>
<evidence type="ECO:0000313" key="6">
    <source>
        <dbReference type="Proteomes" id="UP000326857"/>
    </source>
</evidence>
<dbReference type="InterPro" id="IPR032428">
    <property type="entry name" value="TrfB"/>
</dbReference>
<dbReference type="Gene3D" id="1.10.10.2690">
    <property type="match status" value="1"/>
</dbReference>